<dbReference type="InterPro" id="IPR053855">
    <property type="entry name" value="DUF6931"/>
</dbReference>
<dbReference type="Pfam" id="PF22011">
    <property type="entry name" value="DUF6931"/>
    <property type="match status" value="1"/>
</dbReference>
<accession>A0ABM9YD25</accession>
<evidence type="ECO:0000313" key="1">
    <source>
        <dbReference type="EMBL" id="EEQ11738.1"/>
    </source>
</evidence>
<sequence length="171" mass="18883">MNKLSQLISAENRALMQPLRPWHENAQVLLAHGQWEAMFILWMEQHSYRRALQIAHACLSYAPNDVVWQGCHADIALWLAEPDDELRWRIFQHGNSLGFASALGAMALSLFWSEGSMAPAGLDAVYPEADLSPVMLLCSLKSSSLALAGEQLPLVGARTLMDKLLSAEGGR</sequence>
<proteinExistence type="predicted"/>
<name>A0ABM9YD25_YERMW</name>
<dbReference type="EMBL" id="AALD02000006">
    <property type="protein sequence ID" value="EEQ11738.1"/>
    <property type="molecule type" value="Genomic_DNA"/>
</dbReference>
<keyword evidence="2" id="KW-1185">Reference proteome</keyword>
<evidence type="ECO:0000313" key="2">
    <source>
        <dbReference type="Proteomes" id="UP000003027"/>
    </source>
</evidence>
<comment type="caution">
    <text evidence="1">The sequence shown here is derived from an EMBL/GenBank/DDBJ whole genome shotgun (WGS) entry which is preliminary data.</text>
</comment>
<protein>
    <submittedName>
        <fullName evidence="1">Uncharacterized protein</fullName>
    </submittedName>
</protein>
<dbReference type="RefSeq" id="WP_004874125.1">
    <property type="nucleotide sequence ID" value="NZ_AALD02000006.1"/>
</dbReference>
<dbReference type="GeneID" id="57916655"/>
<gene>
    <name evidence="1" type="ORF">ymoll0001_34970</name>
</gene>
<dbReference type="Proteomes" id="UP000003027">
    <property type="component" value="Unassembled WGS sequence"/>
</dbReference>
<organism evidence="1 2">
    <name type="scientific">Yersinia mollaretii (strain ATCC 43969 / DSM 18520 / CIP 103324 / CNY 7263 / WAIP 204)</name>
    <dbReference type="NCBI Taxonomy" id="349967"/>
    <lineage>
        <taxon>Bacteria</taxon>
        <taxon>Pseudomonadati</taxon>
        <taxon>Pseudomonadota</taxon>
        <taxon>Gammaproteobacteria</taxon>
        <taxon>Enterobacterales</taxon>
        <taxon>Yersiniaceae</taxon>
        <taxon>Yersinia</taxon>
    </lineage>
</organism>
<reference evidence="1" key="1">
    <citation type="submission" date="2008-12" db="EMBL/GenBank/DDBJ databases">
        <title>Annotation of the Yersinia mollaretii ATCC 43969 genome.</title>
        <authorList>
            <person name="Read T.D."/>
            <person name="Akmal A."/>
            <person name="Bishop-Lilly K."/>
            <person name="Chen P.E."/>
            <person name="Cook C."/>
            <person name="Kiley M.P."/>
            <person name="Lentz S."/>
            <person name="Mateczun A."/>
            <person name="Nagarajan N."/>
            <person name="Nolan N."/>
            <person name="Osborne B.I."/>
            <person name="Pop M."/>
            <person name="Sozhamannan S."/>
            <person name="Stewart A.C."/>
            <person name="Sulakvelidze A."/>
            <person name="Thomason B."/>
            <person name="Willner K."/>
            <person name="Zwick M.E."/>
        </authorList>
    </citation>
    <scope>NUCLEOTIDE SEQUENCE [LARGE SCALE GENOMIC DNA]</scope>
    <source>
        <strain evidence="1">ATCC 43969</strain>
    </source>
</reference>